<dbReference type="SUPFAM" id="SSF51182">
    <property type="entry name" value="RmlC-like cupins"/>
    <property type="match status" value="1"/>
</dbReference>
<organism evidence="2 3">
    <name type="scientific">Aquamicrobium segne</name>
    <dbReference type="NCBI Taxonomy" id="469547"/>
    <lineage>
        <taxon>Bacteria</taxon>
        <taxon>Pseudomonadati</taxon>
        <taxon>Pseudomonadota</taxon>
        <taxon>Alphaproteobacteria</taxon>
        <taxon>Hyphomicrobiales</taxon>
        <taxon>Phyllobacteriaceae</taxon>
        <taxon>Aquamicrobium</taxon>
    </lineage>
</organism>
<comment type="caution">
    <text evidence="2">The sequence shown here is derived from an EMBL/GenBank/DDBJ whole genome shotgun (WGS) entry which is preliminary data.</text>
</comment>
<evidence type="ECO:0000259" key="1">
    <source>
        <dbReference type="Pfam" id="PF07883"/>
    </source>
</evidence>
<feature type="domain" description="Cupin type-2" evidence="1">
    <location>
        <begin position="85"/>
        <end position="130"/>
    </location>
</feature>
<keyword evidence="3" id="KW-1185">Reference proteome</keyword>
<dbReference type="Gene3D" id="2.60.120.10">
    <property type="entry name" value="Jelly Rolls"/>
    <property type="match status" value="1"/>
</dbReference>
<dbReference type="InterPro" id="IPR014710">
    <property type="entry name" value="RmlC-like_jellyroll"/>
</dbReference>
<gene>
    <name evidence="2" type="ORF">ACFPLB_02150</name>
</gene>
<accession>A0ABW0GU23</accession>
<dbReference type="Pfam" id="PF07883">
    <property type="entry name" value="Cupin_2"/>
    <property type="match status" value="1"/>
</dbReference>
<name>A0ABW0GU23_9HYPH</name>
<dbReference type="EMBL" id="JBHSLL010000010">
    <property type="protein sequence ID" value="MFC5384761.1"/>
    <property type="molecule type" value="Genomic_DNA"/>
</dbReference>
<dbReference type="RefSeq" id="WP_378227611.1">
    <property type="nucleotide sequence ID" value="NZ_JBHSLL010000010.1"/>
</dbReference>
<dbReference type="InterPro" id="IPR013096">
    <property type="entry name" value="Cupin_2"/>
</dbReference>
<dbReference type="InterPro" id="IPR011051">
    <property type="entry name" value="RmlC_Cupin_sf"/>
</dbReference>
<sequence>MSRTMPTREVITVDGKNIVLQRDASPMINGGVLELAEALRVINIFDDKFQPSNYGLADGKPLRLYDGPTVKVDLSKRSKEDMGFWHRNSDAHEIIFCVKGSLRWETEMGVRVLRPGDMMFIPRGIAHRSTLGEESEAENVLVELKISGELNYVAED</sequence>
<protein>
    <submittedName>
        <fullName evidence="2">Cupin domain-containing protein</fullName>
    </submittedName>
</protein>
<evidence type="ECO:0000313" key="3">
    <source>
        <dbReference type="Proteomes" id="UP001596016"/>
    </source>
</evidence>
<reference evidence="3" key="1">
    <citation type="journal article" date="2019" name="Int. J. Syst. Evol. Microbiol.">
        <title>The Global Catalogue of Microorganisms (GCM) 10K type strain sequencing project: providing services to taxonomists for standard genome sequencing and annotation.</title>
        <authorList>
            <consortium name="The Broad Institute Genomics Platform"/>
            <consortium name="The Broad Institute Genome Sequencing Center for Infectious Disease"/>
            <person name="Wu L."/>
            <person name="Ma J."/>
        </authorList>
    </citation>
    <scope>NUCLEOTIDE SEQUENCE [LARGE SCALE GENOMIC DNA]</scope>
    <source>
        <strain evidence="3">CGMCC 4.1415</strain>
    </source>
</reference>
<evidence type="ECO:0000313" key="2">
    <source>
        <dbReference type="EMBL" id="MFC5384761.1"/>
    </source>
</evidence>
<proteinExistence type="predicted"/>
<dbReference type="CDD" id="cd02208">
    <property type="entry name" value="cupin_RmlC-like"/>
    <property type="match status" value="1"/>
</dbReference>
<dbReference type="Proteomes" id="UP001596016">
    <property type="component" value="Unassembled WGS sequence"/>
</dbReference>